<dbReference type="GO" id="GO:0005524">
    <property type="term" value="F:ATP binding"/>
    <property type="evidence" value="ECO:0007669"/>
    <property type="project" value="UniProtKB-KW"/>
</dbReference>
<dbReference type="SUPFAM" id="SSF52540">
    <property type="entry name" value="P-loop containing nucleoside triphosphate hydrolases"/>
    <property type="match status" value="1"/>
</dbReference>
<dbReference type="NCBIfam" id="NF040713">
    <property type="entry name" value="ZapE"/>
    <property type="match status" value="1"/>
</dbReference>
<evidence type="ECO:0000313" key="5">
    <source>
        <dbReference type="Proteomes" id="UP000694416"/>
    </source>
</evidence>
<proteinExistence type="inferred from homology"/>
<dbReference type="GO" id="GO:0016887">
    <property type="term" value="F:ATP hydrolysis activity"/>
    <property type="evidence" value="ECO:0007669"/>
    <property type="project" value="InterPro"/>
</dbReference>
<dbReference type="PANTHER" id="PTHR12169:SF6">
    <property type="entry name" value="AFG1-LIKE ATPASE"/>
    <property type="match status" value="1"/>
</dbReference>
<keyword evidence="2" id="KW-0547">Nucleotide-binding</keyword>
<comment type="similarity">
    <text evidence="1">Belongs to the AFG1 ATPase family.</text>
</comment>
<dbReference type="Proteomes" id="UP000694416">
    <property type="component" value="Unplaced"/>
</dbReference>
<dbReference type="Ensembl" id="ENSPTET00000010621.1">
    <property type="protein sequence ID" value="ENSPTEP00000006932.1"/>
    <property type="gene ID" value="ENSPTEG00000007927.1"/>
</dbReference>
<reference evidence="4" key="2">
    <citation type="submission" date="2025-09" db="UniProtKB">
        <authorList>
            <consortium name="Ensembl"/>
        </authorList>
    </citation>
    <scope>IDENTIFICATION</scope>
</reference>
<dbReference type="Pfam" id="PF03969">
    <property type="entry name" value="AFG1_ATPase"/>
    <property type="match status" value="2"/>
</dbReference>
<protein>
    <recommendedName>
        <fullName evidence="6">Nucleotide binding protein</fullName>
    </recommendedName>
</protein>
<evidence type="ECO:0000256" key="3">
    <source>
        <dbReference type="ARBA" id="ARBA00022840"/>
    </source>
</evidence>
<sequence>MFIVKKITPTHYNFNFLRYEKNRYFTTIKGENNGLIKEKRPVSSDISTSSTTLIELYHNLVNSNKIHKDPFQYKLVLVLQGKKQQKKKDLQDLNFFSSFFNKQKTIDTNNEEELNESGTELEIELCKNDDSFFIYEENKNNYSKRNELRYSHIKNENYFVTNERDAIDSTSTINNTNSNINLNKNNSNNHLLTTDEKIKYVRGLYVYGSVGRGKTYFLNILFDRIKLKKLKIHYHNFMQHIHKKFHEEKINHSENPIKNIAISMSKQYKLIYIDEFQVVHISDAMILKSLFKYLFDYGVVLICSSNRNPKHLYHNGLNRDRFIPFIKLLFKHNYIYEINNYQDFRLKDSSTVNIDSGNITNLSTYTIFNVPSPKFEEIKKICNNVYCSTYNKDKKWVSQVEKYNAKIPVSALKNCIIPYILDKYCIFSFNDICGKNISIDEFNAIANMNSTIFIYNIEKMNEETKGNEMRRFILLIDILYEKNTRVFFLVILLFFKSFRKILLFRFFNFLLIK</sequence>
<evidence type="ECO:0000256" key="2">
    <source>
        <dbReference type="ARBA" id="ARBA00022741"/>
    </source>
</evidence>
<dbReference type="AlphaFoldDB" id="A0A8C9LJC9"/>
<reference evidence="4" key="1">
    <citation type="submission" date="2025-08" db="UniProtKB">
        <authorList>
            <consortium name="Ensembl"/>
        </authorList>
    </citation>
    <scope>IDENTIFICATION</scope>
</reference>
<dbReference type="PANTHER" id="PTHR12169">
    <property type="entry name" value="ATPASE N2B"/>
    <property type="match status" value="1"/>
</dbReference>
<dbReference type="InterPro" id="IPR005654">
    <property type="entry name" value="ATPase_AFG1-like"/>
</dbReference>
<evidence type="ECO:0000313" key="4">
    <source>
        <dbReference type="Ensembl" id="ENSPTEP00000006932.1"/>
    </source>
</evidence>
<keyword evidence="5" id="KW-1185">Reference proteome</keyword>
<dbReference type="Gene3D" id="3.40.50.300">
    <property type="entry name" value="P-loop containing nucleotide triphosphate hydrolases"/>
    <property type="match status" value="1"/>
</dbReference>
<dbReference type="InterPro" id="IPR027417">
    <property type="entry name" value="P-loop_NTPase"/>
</dbReference>
<accession>A0A8C9LJC9</accession>
<evidence type="ECO:0008006" key="6">
    <source>
        <dbReference type="Google" id="ProtNLM"/>
    </source>
</evidence>
<organism evidence="4 5">
    <name type="scientific">Piliocolobus tephrosceles</name>
    <name type="common">Ugandan red Colobus</name>
    <dbReference type="NCBI Taxonomy" id="591936"/>
    <lineage>
        <taxon>Eukaryota</taxon>
        <taxon>Metazoa</taxon>
        <taxon>Chordata</taxon>
        <taxon>Craniata</taxon>
        <taxon>Vertebrata</taxon>
        <taxon>Euteleostomi</taxon>
        <taxon>Mammalia</taxon>
        <taxon>Eutheria</taxon>
        <taxon>Euarchontoglires</taxon>
        <taxon>Primates</taxon>
        <taxon>Haplorrhini</taxon>
        <taxon>Catarrhini</taxon>
        <taxon>Cercopithecidae</taxon>
        <taxon>Colobinae</taxon>
        <taxon>Piliocolobus</taxon>
    </lineage>
</organism>
<dbReference type="GO" id="GO:0005739">
    <property type="term" value="C:mitochondrion"/>
    <property type="evidence" value="ECO:0007669"/>
    <property type="project" value="TreeGrafter"/>
</dbReference>
<keyword evidence="3" id="KW-0067">ATP-binding</keyword>
<name>A0A8C9LJC9_9PRIM</name>
<evidence type="ECO:0000256" key="1">
    <source>
        <dbReference type="ARBA" id="ARBA00010322"/>
    </source>
</evidence>